<accession>A0A923IX18</accession>
<protein>
    <submittedName>
        <fullName evidence="1">Uncharacterized protein</fullName>
    </submittedName>
</protein>
<reference evidence="1" key="1">
    <citation type="submission" date="2020-08" db="EMBL/GenBank/DDBJ databases">
        <title>Sequencing the genomes of 1000 actinobacteria strains.</title>
        <authorList>
            <person name="Klenk H.-P."/>
        </authorList>
    </citation>
    <scope>NUCLEOTIDE SEQUENCE</scope>
    <source>
        <strain evidence="1">DSM 10695</strain>
    </source>
</reference>
<evidence type="ECO:0000313" key="1">
    <source>
        <dbReference type="EMBL" id="MBB6333938.1"/>
    </source>
</evidence>
<keyword evidence="2" id="KW-1185">Reference proteome</keyword>
<organism evidence="1 2">
    <name type="scientific">Schaalia hyovaginalis</name>
    <dbReference type="NCBI Taxonomy" id="29316"/>
    <lineage>
        <taxon>Bacteria</taxon>
        <taxon>Bacillati</taxon>
        <taxon>Actinomycetota</taxon>
        <taxon>Actinomycetes</taxon>
        <taxon>Actinomycetales</taxon>
        <taxon>Actinomycetaceae</taxon>
        <taxon>Schaalia</taxon>
    </lineage>
</organism>
<evidence type="ECO:0000313" key="2">
    <source>
        <dbReference type="Proteomes" id="UP000617426"/>
    </source>
</evidence>
<sequence>MEKRAIRYIQEYEDVPDHVARRLARARFEEIQ</sequence>
<dbReference type="AlphaFoldDB" id="A0A923IX18"/>
<name>A0A923IX18_9ACTO</name>
<comment type="caution">
    <text evidence="1">The sequence shown here is derived from an EMBL/GenBank/DDBJ whole genome shotgun (WGS) entry which is preliminary data.</text>
</comment>
<dbReference type="Proteomes" id="UP000617426">
    <property type="component" value="Unassembled WGS sequence"/>
</dbReference>
<dbReference type="EMBL" id="JACHMK010000001">
    <property type="protein sequence ID" value="MBB6333938.1"/>
    <property type="molecule type" value="Genomic_DNA"/>
</dbReference>
<gene>
    <name evidence="1" type="ORF">HD592_000503</name>
</gene>
<proteinExistence type="predicted"/>